<accession>A0A5D3E8K6</accession>
<dbReference type="RefSeq" id="WP_148730802.1">
    <property type="nucleotide sequence ID" value="NZ_JAXFGO010000027.1"/>
</dbReference>
<name>A0A5D3E8K6_9BACE</name>
<proteinExistence type="predicted"/>
<organism evidence="1 2">
    <name type="scientific">Bacteroides pyogenes</name>
    <dbReference type="NCBI Taxonomy" id="310300"/>
    <lineage>
        <taxon>Bacteria</taxon>
        <taxon>Pseudomonadati</taxon>
        <taxon>Bacteroidota</taxon>
        <taxon>Bacteroidia</taxon>
        <taxon>Bacteroidales</taxon>
        <taxon>Bacteroidaceae</taxon>
        <taxon>Bacteroides</taxon>
    </lineage>
</organism>
<gene>
    <name evidence="1" type="ORF">FNJ60_12425</name>
</gene>
<evidence type="ECO:0000313" key="1">
    <source>
        <dbReference type="EMBL" id="TYK32334.1"/>
    </source>
</evidence>
<evidence type="ECO:0000313" key="2">
    <source>
        <dbReference type="Proteomes" id="UP000324383"/>
    </source>
</evidence>
<dbReference type="AlphaFoldDB" id="A0A5D3E8K6"/>
<reference evidence="1 2" key="1">
    <citation type="submission" date="2019-07" db="EMBL/GenBank/DDBJ databases">
        <title>Draft Genome Sequences of Bacteroides pyogenes Strains Isolated from the Uterus Holstein Dairy Cows with Metritis.</title>
        <authorList>
            <person name="Cunha F."/>
            <person name="Galvao K.N."/>
            <person name="Jeon S.J."/>
            <person name="Jeong K.C."/>
        </authorList>
    </citation>
    <scope>NUCLEOTIDE SEQUENCE [LARGE SCALE GENOMIC DNA]</scope>
    <source>
        <strain evidence="1 2">KG-31</strain>
    </source>
</reference>
<dbReference type="Proteomes" id="UP000324383">
    <property type="component" value="Unassembled WGS sequence"/>
</dbReference>
<protein>
    <submittedName>
        <fullName evidence="1">Uncharacterized protein</fullName>
    </submittedName>
</protein>
<comment type="caution">
    <text evidence="1">The sequence shown here is derived from an EMBL/GenBank/DDBJ whole genome shotgun (WGS) entry which is preliminary data.</text>
</comment>
<keyword evidence="2" id="KW-1185">Reference proteome</keyword>
<dbReference type="EMBL" id="VKLW01000032">
    <property type="protein sequence ID" value="TYK32334.1"/>
    <property type="molecule type" value="Genomic_DNA"/>
</dbReference>
<sequence>MKELLDFFDKYGESGNNYTNVSLRRFIMKNKILVSIVLTLSVAINGMSQTFLVDTAKLNSSYRKLVGQPNTIERQKAFFDAFPNTWSEFITTYQYVSKKDYDLTMYRLAQKQIEALGGRVTLINDSLYCRKIVNVAIGGVLDADAPSYYRDLLHRVMWDKMDVMLYTISQLRKGHQMLFWQFYWSSNVKSKPLETEFYRLSKLNIDSYPEEMKIMKTAFDYFYDGVNIDGGYLKE</sequence>